<evidence type="ECO:0000313" key="2">
    <source>
        <dbReference type="Proteomes" id="UP001059596"/>
    </source>
</evidence>
<accession>A0A9Q0BVV4</accession>
<evidence type="ECO:0000313" key="1">
    <source>
        <dbReference type="EMBL" id="KAI8046477.1"/>
    </source>
</evidence>
<keyword evidence="2" id="KW-1185">Reference proteome</keyword>
<comment type="caution">
    <text evidence="1">The sequence shown here is derived from an EMBL/GenBank/DDBJ whole genome shotgun (WGS) entry which is preliminary data.</text>
</comment>
<proteinExistence type="predicted"/>
<protein>
    <submittedName>
        <fullName evidence="1">Uncharacterized protein</fullName>
    </submittedName>
</protein>
<organism evidence="1 2">
    <name type="scientific">Drosophila gunungcola</name>
    <name type="common">fruit fly</name>
    <dbReference type="NCBI Taxonomy" id="103775"/>
    <lineage>
        <taxon>Eukaryota</taxon>
        <taxon>Metazoa</taxon>
        <taxon>Ecdysozoa</taxon>
        <taxon>Arthropoda</taxon>
        <taxon>Hexapoda</taxon>
        <taxon>Insecta</taxon>
        <taxon>Pterygota</taxon>
        <taxon>Neoptera</taxon>
        <taxon>Endopterygota</taxon>
        <taxon>Diptera</taxon>
        <taxon>Brachycera</taxon>
        <taxon>Muscomorpha</taxon>
        <taxon>Ephydroidea</taxon>
        <taxon>Drosophilidae</taxon>
        <taxon>Drosophila</taxon>
        <taxon>Sophophora</taxon>
    </lineage>
</organism>
<dbReference type="EMBL" id="JAMKOV010000001">
    <property type="protein sequence ID" value="KAI8046477.1"/>
    <property type="molecule type" value="Genomic_DNA"/>
</dbReference>
<name>A0A9Q0BVV4_9MUSC</name>
<dbReference type="Proteomes" id="UP001059596">
    <property type="component" value="Chromosome 3R"/>
</dbReference>
<reference evidence="1" key="1">
    <citation type="journal article" date="2023" name="Genome Biol. Evol.">
        <title>Long-read-based Genome Assembly of Drosophila gunungcola Reveals Fewer Chemosensory Genes in Flower-breeding Species.</title>
        <authorList>
            <person name="Negi A."/>
            <person name="Liao B.Y."/>
            <person name="Yeh S.D."/>
        </authorList>
    </citation>
    <scope>NUCLEOTIDE SEQUENCE</scope>
    <source>
        <strain evidence="1">Sukarami</strain>
    </source>
</reference>
<dbReference type="AlphaFoldDB" id="A0A9Q0BVV4"/>
<gene>
    <name evidence="1" type="ORF">M5D96_002687</name>
</gene>
<sequence length="52" mass="5959">MFLCAQLQVENLSAWGPYQLARMLSAPENGSVLFVELTRQVGRRNICRFCLK</sequence>